<dbReference type="PROSITE" id="PS51170">
    <property type="entry name" value="CW"/>
    <property type="match status" value="3"/>
</dbReference>
<evidence type="ECO:0000256" key="2">
    <source>
        <dbReference type="PROSITE-ProRule" id="PRU00591"/>
    </source>
</evidence>
<gene>
    <name evidence="4" type="ORF">psyc5s11_51180</name>
</gene>
<organism evidence="4 5">
    <name type="scientific">Clostridium gelidum</name>
    <dbReference type="NCBI Taxonomy" id="704125"/>
    <lineage>
        <taxon>Bacteria</taxon>
        <taxon>Bacillati</taxon>
        <taxon>Bacillota</taxon>
        <taxon>Clostridia</taxon>
        <taxon>Eubacteriales</taxon>
        <taxon>Clostridiaceae</taxon>
        <taxon>Clostridium</taxon>
    </lineage>
</organism>
<keyword evidence="5" id="KW-1185">Reference proteome</keyword>
<dbReference type="Pfam" id="PF19127">
    <property type="entry name" value="Choline_bind_3"/>
    <property type="match status" value="2"/>
</dbReference>
<dbReference type="SUPFAM" id="SSF69360">
    <property type="entry name" value="Cell wall binding repeat"/>
    <property type="match status" value="1"/>
</dbReference>
<evidence type="ECO:0000313" key="4">
    <source>
        <dbReference type="EMBL" id="BCZ49051.1"/>
    </source>
</evidence>
<feature type="repeat" description="Cell wall-binding" evidence="2">
    <location>
        <begin position="744"/>
        <end position="763"/>
    </location>
</feature>
<feature type="signal peptide" evidence="3">
    <location>
        <begin position="1"/>
        <end position="26"/>
    </location>
</feature>
<evidence type="ECO:0000256" key="1">
    <source>
        <dbReference type="ARBA" id="ARBA00022737"/>
    </source>
</evidence>
<keyword evidence="1" id="KW-0677">Repeat</keyword>
<dbReference type="Proteomes" id="UP000824633">
    <property type="component" value="Chromosome"/>
</dbReference>
<dbReference type="Pfam" id="PF01473">
    <property type="entry name" value="Choline_bind_1"/>
    <property type="match status" value="1"/>
</dbReference>
<keyword evidence="3" id="KW-0732">Signal</keyword>
<evidence type="ECO:0000256" key="3">
    <source>
        <dbReference type="SAM" id="SignalP"/>
    </source>
</evidence>
<feature type="chain" id="PRO_5045194087" evidence="3">
    <location>
        <begin position="27"/>
        <end position="831"/>
    </location>
</feature>
<dbReference type="InterPro" id="IPR018337">
    <property type="entry name" value="Cell_wall/Cho-bd_repeat"/>
</dbReference>
<proteinExistence type="predicted"/>
<feature type="repeat" description="Cell wall-binding" evidence="2">
    <location>
        <begin position="789"/>
        <end position="808"/>
    </location>
</feature>
<name>A0ABN6J762_9CLOT</name>
<dbReference type="EMBL" id="AP024849">
    <property type="protein sequence ID" value="BCZ49051.1"/>
    <property type="molecule type" value="Genomic_DNA"/>
</dbReference>
<reference evidence="5" key="1">
    <citation type="submission" date="2021-07" db="EMBL/GenBank/DDBJ databases">
        <title>Complete genome sequencing of a Clostridium isolate.</title>
        <authorList>
            <person name="Ueki A."/>
            <person name="Tonouchi A."/>
        </authorList>
    </citation>
    <scope>NUCLEOTIDE SEQUENCE [LARGE SCALE GENOMIC DNA]</scope>
    <source>
        <strain evidence="5">C5S11</strain>
    </source>
</reference>
<evidence type="ECO:0000313" key="5">
    <source>
        <dbReference type="Proteomes" id="UP000824633"/>
    </source>
</evidence>
<dbReference type="RefSeq" id="WP_224035260.1">
    <property type="nucleotide sequence ID" value="NZ_AP024849.1"/>
</dbReference>
<sequence>MFKRANKITALLVAAASVISLVPAMAADSTRLGTKDGTIEDAIAYKDGKYAFEGYKTDDNNKSVYFNDGSKDKEINDLTDATINDASKYDASSTIAWDGNDEYLLDLSNGKVTDEDVASDLQSTATDKLLAKLKKADRYGSNVSVSTQRITPDQFGDVWYSYTATNGIAGATDGRGAVIEVTPTNFTSNITVYGKTFIAAGTGATGDFSSGSKAGFAIKAATMSFSNYTANIKSESAGTIQLTGTTTGAAAAVNVSAIQALSTNVTITADTVVDGSVPVKLTVGIVDATKPATIATDLTAAHNVTVSLVGAGTTSFSSAATFAATVKSDSIPGYSTTVDATTGKLTLTANTAATTKDYTALQLAGEPVGTFVNATAALKTSGYAGTGNGTGYDVYHGYTNKSAAYIDADKTANIRVYNGSKMVKLDEFDENVNDDKVAATIKDGSVVTIAQDKDYIYRIIDVDFSKSTVAVYNSKGTTPILSAKYLQKISKAQGETEKDAYLPKTVESYELDATISGDAETAATKLATLVSGDSKVVGVRVVDGTLYYTEMDDADTIKTYVLKLQKNEKVEATGSSTKVDAYVVKKDGDKDHDLKGDAGKEGASFDINGNLWIINEGKIYKSEKAGDFKEMFTCDRSIDSLDVYDAGSLIAWDGNGNVYTTQQEGTKVTEGETPVIVTGWVQGTDGTWTFNDVTGAKVTNKWITVGGNWYFLNTDGSMATGWVNDNGTWYYTNPISDGTRGAMKTGWINDNGTWYYTNSSGAMQAGWVNVNGAWYYTNPISDGTRGVMKTGWVNVNGTWYYFNPVSNGTRGVMLANTTVNGYVLGSDGALI</sequence>
<dbReference type="Gene3D" id="2.10.270.10">
    <property type="entry name" value="Cholin Binding"/>
    <property type="match status" value="2"/>
</dbReference>
<accession>A0ABN6J762</accession>
<protein>
    <submittedName>
        <fullName evidence="4">Uncharacterized protein</fullName>
    </submittedName>
</protein>
<feature type="repeat" description="Cell wall-binding" evidence="2">
    <location>
        <begin position="699"/>
        <end position="718"/>
    </location>
</feature>